<dbReference type="AlphaFoldDB" id="A0A544T8I3"/>
<dbReference type="EMBL" id="VDGG01000023">
    <property type="protein sequence ID" value="TQR13754.1"/>
    <property type="molecule type" value="Genomic_DNA"/>
</dbReference>
<evidence type="ECO:0000256" key="6">
    <source>
        <dbReference type="ARBA" id="ARBA00067277"/>
    </source>
</evidence>
<dbReference type="SUPFAM" id="SSF53720">
    <property type="entry name" value="ALDH-like"/>
    <property type="match status" value="1"/>
</dbReference>
<evidence type="ECO:0000256" key="8">
    <source>
        <dbReference type="RuleBase" id="RU003345"/>
    </source>
</evidence>
<evidence type="ECO:0000259" key="9">
    <source>
        <dbReference type="Pfam" id="PF00171"/>
    </source>
</evidence>
<dbReference type="InterPro" id="IPR015590">
    <property type="entry name" value="Aldehyde_DH_dom"/>
</dbReference>
<dbReference type="EC" id="1.2.1.97" evidence="5"/>
<dbReference type="InterPro" id="IPR016161">
    <property type="entry name" value="Ald_DH/histidinol_DH"/>
</dbReference>
<dbReference type="GO" id="GO:0016620">
    <property type="term" value="F:oxidoreductase activity, acting on the aldehyde or oxo group of donors, NAD or NADP as acceptor"/>
    <property type="evidence" value="ECO:0007669"/>
    <property type="project" value="InterPro"/>
</dbReference>
<protein>
    <recommendedName>
        <fullName evidence="6">3-sulfolactaldehyde dehydrogenase</fullName>
        <ecNumber evidence="5">1.2.1.97</ecNumber>
    </recommendedName>
</protein>
<evidence type="ECO:0000256" key="5">
    <source>
        <dbReference type="ARBA" id="ARBA00066984"/>
    </source>
</evidence>
<name>A0A544T8I3_9BACI</name>
<dbReference type="InterPro" id="IPR029510">
    <property type="entry name" value="Ald_DH_CS_GLU"/>
</dbReference>
<organism evidence="10 11">
    <name type="scientific">Psychrobacillus soli</name>
    <dbReference type="NCBI Taxonomy" id="1543965"/>
    <lineage>
        <taxon>Bacteria</taxon>
        <taxon>Bacillati</taxon>
        <taxon>Bacillota</taxon>
        <taxon>Bacilli</taxon>
        <taxon>Bacillales</taxon>
        <taxon>Bacillaceae</taxon>
        <taxon>Psychrobacillus</taxon>
    </lineage>
</organism>
<evidence type="ECO:0000256" key="7">
    <source>
        <dbReference type="PROSITE-ProRule" id="PRU10007"/>
    </source>
</evidence>
<dbReference type="OrthoDB" id="9762913at2"/>
<sequence length="497" mass="54024">MVSTSVNQTGEPKLEVPVYQNYINGEWVTSKTNELYESINPANTNQVLGRFQKSSVEDVRLAIAAAKEAFPKWSKVSAPTRGDVIFKLINLLEEHKEELALILTKEVGKAIRESRGEVLKTIQAMKQFSGEATRLAGETLPSYNDEIFAYTVREPLGVVGVIAPYNFPLGIGIWKIAPAIIAGNTVVFKPASTTSLISVKIMELFEKAGVPAGVVNMVTGSGAVIGKEFGENKELKAVSFTGSTEVGVALGKAVTQHGGKMQAEMGGKNPAIILEDADLDLAIESIITSGFFDNGQRCTGTSRLIVPKPIYREVIHRLVAKAESLVIQDGQSEEATNGAVIDENQLNTYLHYVQSAIDEGATLETGGKRLTKGDLKNGYFVAPTVFSGVRTDMTIAKEEIFGPVIGVFEVDDYEEALAMANHIEFGLSSTIYTKDLEKAFHFVRNVQSGVTHVNLPSTYFENHFPFGGKKESSIGPREQGSAALDFWTDIKTVYMKP</sequence>
<evidence type="ECO:0000313" key="10">
    <source>
        <dbReference type="EMBL" id="TQR13754.1"/>
    </source>
</evidence>
<dbReference type="Proteomes" id="UP000318937">
    <property type="component" value="Unassembled WGS sequence"/>
</dbReference>
<comment type="catalytic activity">
    <reaction evidence="3">
        <text>(2S)-3-sulfolactaldehyde + NAD(+) + H2O = (2S)-3-sulfolactate + NADH + 2 H(+)</text>
        <dbReference type="Rhea" id="RHEA:47932"/>
        <dbReference type="ChEBI" id="CHEBI:15377"/>
        <dbReference type="ChEBI" id="CHEBI:15378"/>
        <dbReference type="ChEBI" id="CHEBI:57540"/>
        <dbReference type="ChEBI" id="CHEBI:57945"/>
        <dbReference type="ChEBI" id="CHEBI:61289"/>
        <dbReference type="ChEBI" id="CHEBI:90109"/>
        <dbReference type="EC" id="1.2.1.97"/>
    </reaction>
    <physiologicalReaction direction="left-to-right" evidence="3">
        <dbReference type="Rhea" id="RHEA:47933"/>
    </physiologicalReaction>
</comment>
<feature type="domain" description="Aldehyde dehydrogenase" evidence="9">
    <location>
        <begin position="27"/>
        <end position="493"/>
    </location>
</feature>
<gene>
    <name evidence="10" type="ORF">FG383_12210</name>
</gene>
<evidence type="ECO:0000313" key="11">
    <source>
        <dbReference type="Proteomes" id="UP000318937"/>
    </source>
</evidence>
<proteinExistence type="inferred from homology"/>
<evidence type="ECO:0000256" key="3">
    <source>
        <dbReference type="ARBA" id="ARBA00050326"/>
    </source>
</evidence>
<dbReference type="InterPro" id="IPR016162">
    <property type="entry name" value="Ald_DH_N"/>
</dbReference>
<comment type="similarity">
    <text evidence="1 8">Belongs to the aldehyde dehydrogenase family.</text>
</comment>
<evidence type="ECO:0000256" key="2">
    <source>
        <dbReference type="ARBA" id="ARBA00023002"/>
    </source>
</evidence>
<accession>A0A544T8I3</accession>
<keyword evidence="2 8" id="KW-0560">Oxidoreductase</keyword>
<dbReference type="PANTHER" id="PTHR11699">
    <property type="entry name" value="ALDEHYDE DEHYDROGENASE-RELATED"/>
    <property type="match status" value="1"/>
</dbReference>
<reference evidence="10 11" key="1">
    <citation type="submission" date="2019-05" db="EMBL/GenBank/DDBJ databases">
        <title>Psychrobacillus vulpis sp. nov., a new species isolated from feces of a red fox that inhabits in The Tablas de Daimiel Natural Park, Albacete, Spain.</title>
        <authorList>
            <person name="Rodriguez M."/>
            <person name="Reina J.C."/>
            <person name="Bejar V."/>
            <person name="Llamas I."/>
        </authorList>
    </citation>
    <scope>NUCLEOTIDE SEQUENCE [LARGE SCALE GENOMIC DNA]</scope>
    <source>
        <strain evidence="10 11">NHI-2</strain>
    </source>
</reference>
<dbReference type="Gene3D" id="3.40.605.10">
    <property type="entry name" value="Aldehyde Dehydrogenase, Chain A, domain 1"/>
    <property type="match status" value="1"/>
</dbReference>
<dbReference type="InterPro" id="IPR016163">
    <property type="entry name" value="Ald_DH_C"/>
</dbReference>
<comment type="caution">
    <text evidence="10">The sequence shown here is derived from an EMBL/GenBank/DDBJ whole genome shotgun (WGS) entry which is preliminary data.</text>
</comment>
<comment type="function">
    <text evidence="4">Part of the sulfo-TAL (or sulfo-SFT) pathway, a D-sulfoquinovose degradation pathway that produces sulfolactate (SL). Catalyzes the oxidation of 3-sulfolactaldehyde (SLA) to sulfolactate (SL).</text>
</comment>
<evidence type="ECO:0000256" key="4">
    <source>
        <dbReference type="ARBA" id="ARBA00054572"/>
    </source>
</evidence>
<dbReference type="Pfam" id="PF00171">
    <property type="entry name" value="Aldedh"/>
    <property type="match status" value="1"/>
</dbReference>
<dbReference type="PROSITE" id="PS00070">
    <property type="entry name" value="ALDEHYDE_DEHYDR_CYS"/>
    <property type="match status" value="1"/>
</dbReference>
<dbReference type="PROSITE" id="PS00687">
    <property type="entry name" value="ALDEHYDE_DEHYDR_GLU"/>
    <property type="match status" value="1"/>
</dbReference>
<dbReference type="RefSeq" id="WP_142607668.1">
    <property type="nucleotide sequence ID" value="NZ_VDGG01000023.1"/>
</dbReference>
<dbReference type="FunFam" id="3.40.605.10:FF:000007">
    <property type="entry name" value="NAD/NADP-dependent betaine aldehyde dehydrogenase"/>
    <property type="match status" value="1"/>
</dbReference>
<evidence type="ECO:0000256" key="1">
    <source>
        <dbReference type="ARBA" id="ARBA00009986"/>
    </source>
</evidence>
<dbReference type="FunFam" id="3.40.309.10:FF:000009">
    <property type="entry name" value="Aldehyde dehydrogenase A"/>
    <property type="match status" value="1"/>
</dbReference>
<feature type="active site" evidence="7">
    <location>
        <position position="264"/>
    </location>
</feature>
<keyword evidence="11" id="KW-1185">Reference proteome</keyword>
<dbReference type="Gene3D" id="3.40.309.10">
    <property type="entry name" value="Aldehyde Dehydrogenase, Chain A, domain 2"/>
    <property type="match status" value="1"/>
</dbReference>
<dbReference type="InterPro" id="IPR016160">
    <property type="entry name" value="Ald_DH_CS_CYS"/>
</dbReference>